<accession>A0A0N9PM47</accession>
<name>A0A0N9PM47_9VIRU</name>
<dbReference type="SUPFAM" id="SSF57783">
    <property type="entry name" value="Zinc beta-ribbon"/>
    <property type="match status" value="1"/>
</dbReference>
<keyword evidence="2 4" id="KW-0863">Zinc-finger</keyword>
<dbReference type="PROSITE" id="PS51133">
    <property type="entry name" value="ZF_TFIIS_2"/>
    <property type="match status" value="1"/>
</dbReference>
<keyword evidence="3" id="KW-0862">Zinc</keyword>
<protein>
    <submittedName>
        <fullName evidence="6">Putative Transcription factor S-II (TFIIS)</fullName>
    </submittedName>
</protein>
<evidence type="ECO:0000256" key="2">
    <source>
        <dbReference type="ARBA" id="ARBA00022771"/>
    </source>
</evidence>
<dbReference type="GO" id="GO:0003676">
    <property type="term" value="F:nucleic acid binding"/>
    <property type="evidence" value="ECO:0007669"/>
    <property type="project" value="InterPro"/>
</dbReference>
<dbReference type="Gene3D" id="2.20.25.10">
    <property type="match status" value="1"/>
</dbReference>
<evidence type="ECO:0000256" key="1">
    <source>
        <dbReference type="ARBA" id="ARBA00022723"/>
    </source>
</evidence>
<dbReference type="PROSITE" id="PS00466">
    <property type="entry name" value="ZF_TFIIS_1"/>
    <property type="match status" value="1"/>
</dbReference>
<dbReference type="InterPro" id="IPR001222">
    <property type="entry name" value="Znf_TFIIS"/>
</dbReference>
<reference evidence="6" key="1">
    <citation type="journal article" date="2015" name="Genome Announc.">
        <title>Complete Genome Sequence of a New Member of the Marseilleviridae Recovered from the Brackish Submarine Spring in the Cassis Port-Miou Calanque, France.</title>
        <authorList>
            <person name="Doutre G."/>
            <person name="Arfib B."/>
            <person name="Rochette P."/>
            <person name="Claverie J.M."/>
            <person name="Bonin P."/>
            <person name="Abergel C."/>
        </authorList>
    </citation>
    <scope>NUCLEOTIDE SEQUENCE [LARGE SCALE GENOMIC DNA]</scope>
    <source>
        <strain evidence="6">1</strain>
    </source>
</reference>
<gene>
    <name evidence="6" type="ORF">PMV_202</name>
</gene>
<evidence type="ECO:0000259" key="5">
    <source>
        <dbReference type="PROSITE" id="PS51133"/>
    </source>
</evidence>
<dbReference type="Pfam" id="PF01096">
    <property type="entry name" value="Zn_ribbon_TFIIS"/>
    <property type="match status" value="1"/>
</dbReference>
<proteinExistence type="predicted"/>
<evidence type="ECO:0000256" key="3">
    <source>
        <dbReference type="ARBA" id="ARBA00022833"/>
    </source>
</evidence>
<organism evidence="6 7">
    <name type="scientific">Port-miou virus</name>
    <dbReference type="NCBI Taxonomy" id="1733873"/>
    <lineage>
        <taxon>Viruses</taxon>
        <taxon>Varidnaviria</taxon>
        <taxon>Bamfordvirae</taxon>
        <taxon>Nucleocytoviricota</taxon>
        <taxon>Megaviricetes</taxon>
        <taxon>Pimascovirales</taxon>
        <taxon>Pimascovirales incertae sedis</taxon>
        <taxon>Marseilleviridae</taxon>
        <taxon>Losannavirus</taxon>
        <taxon>Losannavirus lausannense</taxon>
        <taxon>Lausannevirus</taxon>
    </lineage>
</organism>
<dbReference type="GO" id="GO:0006351">
    <property type="term" value="P:DNA-templated transcription"/>
    <property type="evidence" value="ECO:0007669"/>
    <property type="project" value="InterPro"/>
</dbReference>
<dbReference type="GO" id="GO:0008270">
    <property type="term" value="F:zinc ion binding"/>
    <property type="evidence" value="ECO:0007669"/>
    <property type="project" value="UniProtKB-KW"/>
</dbReference>
<dbReference type="SMART" id="SM00440">
    <property type="entry name" value="ZnF_C2C2"/>
    <property type="match status" value="1"/>
</dbReference>
<feature type="domain" description="TFIIS-type" evidence="5">
    <location>
        <begin position="111"/>
        <end position="151"/>
    </location>
</feature>
<dbReference type="Proteomes" id="UP000319438">
    <property type="component" value="Segment"/>
</dbReference>
<sequence>MSVRKLALEQLRVAFPEKAEAIEKKMNINVTNICKRLGIKPGKDNPKFMEFATFYYYNTLGACLNAKYKPGAVKDLNGRKLDFECEFFKEDIEREDLLIELVLKPLVVQSGFVKCIKCKSENTVSIVVQTRSGDEMATAFVDCLSCGESFVSHE</sequence>
<evidence type="ECO:0000313" key="6">
    <source>
        <dbReference type="EMBL" id="ALH06900.1"/>
    </source>
</evidence>
<evidence type="ECO:0000256" key="4">
    <source>
        <dbReference type="PROSITE-ProRule" id="PRU00472"/>
    </source>
</evidence>
<keyword evidence="1" id="KW-0479">Metal-binding</keyword>
<dbReference type="EMBL" id="KT428292">
    <property type="protein sequence ID" value="ALH06900.1"/>
    <property type="molecule type" value="Genomic_DNA"/>
</dbReference>
<evidence type="ECO:0000313" key="7">
    <source>
        <dbReference type="Proteomes" id="UP000319438"/>
    </source>
</evidence>